<dbReference type="CDD" id="cd00201">
    <property type="entry name" value="WW"/>
    <property type="match status" value="1"/>
</dbReference>
<feature type="region of interest" description="Disordered" evidence="1">
    <location>
        <begin position="53"/>
        <end position="227"/>
    </location>
</feature>
<evidence type="ECO:0000259" key="2">
    <source>
        <dbReference type="PROSITE" id="PS50020"/>
    </source>
</evidence>
<evidence type="ECO:0000256" key="1">
    <source>
        <dbReference type="SAM" id="MobiDB-lite"/>
    </source>
</evidence>
<gene>
    <name evidence="3" type="primary">B13I18.20</name>
</gene>
<feature type="compositionally biased region" description="Acidic residues" evidence="1">
    <location>
        <begin position="317"/>
        <end position="329"/>
    </location>
</feature>
<dbReference type="AlphaFoldDB" id="Q9P3E1"/>
<feature type="region of interest" description="Disordered" evidence="1">
    <location>
        <begin position="310"/>
        <end position="329"/>
    </location>
</feature>
<reference evidence="3" key="2">
    <citation type="submission" date="2002-08" db="EMBL/GenBank/DDBJ databases">
        <authorList>
            <person name="German Neurospora genome project"/>
        </authorList>
    </citation>
    <scope>NUCLEOTIDE SEQUENCE</scope>
</reference>
<dbReference type="InterPro" id="IPR001202">
    <property type="entry name" value="WW_dom"/>
</dbReference>
<protein>
    <submittedName>
        <fullName evidence="3">Related to rna-binding protein fus/tls</fullName>
    </submittedName>
</protein>
<dbReference type="VEuPathDB" id="FungiDB:NCU01645"/>
<feature type="compositionally biased region" description="Basic and acidic residues" evidence="1">
    <location>
        <begin position="57"/>
        <end position="73"/>
    </location>
</feature>
<feature type="compositionally biased region" description="Low complexity" evidence="1">
    <location>
        <begin position="203"/>
        <end position="227"/>
    </location>
</feature>
<feature type="domain" description="WW" evidence="2">
    <location>
        <begin position="14"/>
        <end position="64"/>
    </location>
</feature>
<feature type="compositionally biased region" description="Polar residues" evidence="1">
    <location>
        <begin position="143"/>
        <end position="155"/>
    </location>
</feature>
<sequence>MADFVAPPPGPPPPKVPEGWVARWNEQYKECDRPTIKRIITNTILTRFYVNTYTKKSQWEKPTEPAVPPRDESAPAGPPPSYSAGDSKPVVSDTKSNNPYDNPANRAGGNGGGPSAYEDEDARLARQLQAEEDARAAAAANQRGHTPSGQQSPFPSQLPPRPETNDRGGSKGSFLGKIFGAAGKGKHSGSSSHGYGGGGGYPAQGYSPAPYGGSPAPYGQPQQPMYGQQPPVGYGGYPQQGGYGGYAPPQGYYGGGGYPQQQQAYGAPGRSGGGGGMGMMGGAALGLGAGVLGGALIADAVNDHDQEIYQEGYNDGQDGDMDFGGGDDF</sequence>
<reference evidence="3" key="1">
    <citation type="submission" date="2000-07" db="EMBL/GenBank/DDBJ databases">
        <authorList>
            <person name="Schulte U."/>
            <person name="Aign V."/>
            <person name="Hoheisel J."/>
            <person name="Brandt P."/>
            <person name="Fartmann B."/>
            <person name="Holland R."/>
            <person name="Nyakatura G."/>
            <person name="Mewes H.W."/>
            <person name="Mannhaupt G."/>
        </authorList>
    </citation>
    <scope>NUCLEOTIDE SEQUENCE</scope>
</reference>
<evidence type="ECO:0000313" key="3">
    <source>
        <dbReference type="EMBL" id="CAB99172.2"/>
    </source>
</evidence>
<accession>Q9P3E1</accession>
<dbReference type="EMBL" id="AL390189">
    <property type="protein sequence ID" value="CAB99172.2"/>
    <property type="molecule type" value="Genomic_DNA"/>
</dbReference>
<name>Q9P3E1_NEUCS</name>
<dbReference type="PROSITE" id="PS50020">
    <property type="entry name" value="WW_DOMAIN_2"/>
    <property type="match status" value="1"/>
</dbReference>
<organism evidence="3">
    <name type="scientific">Neurospora crassa</name>
    <dbReference type="NCBI Taxonomy" id="5141"/>
    <lineage>
        <taxon>Eukaryota</taxon>
        <taxon>Fungi</taxon>
        <taxon>Dikarya</taxon>
        <taxon>Ascomycota</taxon>
        <taxon>Pezizomycotina</taxon>
        <taxon>Sordariomycetes</taxon>
        <taxon>Sordariomycetidae</taxon>
        <taxon>Sordariales</taxon>
        <taxon>Sordariaceae</taxon>
        <taxon>Neurospora</taxon>
    </lineage>
</organism>
<proteinExistence type="predicted"/>